<sequence length="121" mass="12922">MSTASVMLAAPSGLLSLALFAVGVALVAMLCGAFWLGARIKMREPPCPRPDEQPHLPPEGAVHEILENREPEEVPKVGKKGHALTPYELTNMQTRHSDSKKRRRWSPGSSGSFGGGGLGAH</sequence>
<dbReference type="RefSeq" id="WP_187745581.1">
    <property type="nucleotide sequence ID" value="NZ_CP060828.1"/>
</dbReference>
<accession>A0A7H0I6X6</accession>
<dbReference type="AlphaFoldDB" id="A0A7H0I6X6"/>
<evidence type="ECO:0000256" key="2">
    <source>
        <dbReference type="SAM" id="Phobius"/>
    </source>
</evidence>
<keyword evidence="2" id="KW-0812">Transmembrane</keyword>
<reference evidence="3 4" key="1">
    <citation type="submission" date="2020-08" db="EMBL/GenBank/DDBJ databases">
        <title>A novel species.</title>
        <authorList>
            <person name="Gao J."/>
        </authorList>
    </citation>
    <scope>NUCLEOTIDE SEQUENCE [LARGE SCALE GENOMIC DNA]</scope>
    <source>
        <strain evidence="3 4">CRXT-G-22</strain>
    </source>
</reference>
<name>A0A7H0I6X6_9ACTN</name>
<dbReference type="InterPro" id="IPR045513">
    <property type="entry name" value="DUF6479"/>
</dbReference>
<dbReference type="Proteomes" id="UP000516052">
    <property type="component" value="Chromosome"/>
</dbReference>
<evidence type="ECO:0000313" key="3">
    <source>
        <dbReference type="EMBL" id="QNP68542.1"/>
    </source>
</evidence>
<feature type="region of interest" description="Disordered" evidence="1">
    <location>
        <begin position="69"/>
        <end position="121"/>
    </location>
</feature>
<evidence type="ECO:0000313" key="4">
    <source>
        <dbReference type="Proteomes" id="UP000516052"/>
    </source>
</evidence>
<gene>
    <name evidence="3" type="ORF">IAG44_03005</name>
</gene>
<evidence type="ECO:0000256" key="1">
    <source>
        <dbReference type="SAM" id="MobiDB-lite"/>
    </source>
</evidence>
<keyword evidence="2" id="KW-1133">Transmembrane helix</keyword>
<keyword evidence="2" id="KW-0472">Membrane</keyword>
<evidence type="ECO:0008006" key="5">
    <source>
        <dbReference type="Google" id="ProtNLM"/>
    </source>
</evidence>
<proteinExistence type="predicted"/>
<keyword evidence="4" id="KW-1185">Reference proteome</keyword>
<dbReference type="EMBL" id="CP060828">
    <property type="protein sequence ID" value="QNP68542.1"/>
    <property type="molecule type" value="Genomic_DNA"/>
</dbReference>
<dbReference type="Pfam" id="PF20087">
    <property type="entry name" value="DUF6479"/>
    <property type="match status" value="1"/>
</dbReference>
<feature type="compositionally biased region" description="Gly residues" evidence="1">
    <location>
        <begin position="111"/>
        <end position="121"/>
    </location>
</feature>
<dbReference type="KEGG" id="sroi:IAG44_03005"/>
<organism evidence="3 4">
    <name type="scientific">Streptomyces roseirectus</name>
    <dbReference type="NCBI Taxonomy" id="2768066"/>
    <lineage>
        <taxon>Bacteria</taxon>
        <taxon>Bacillati</taxon>
        <taxon>Actinomycetota</taxon>
        <taxon>Actinomycetes</taxon>
        <taxon>Kitasatosporales</taxon>
        <taxon>Streptomycetaceae</taxon>
        <taxon>Streptomyces</taxon>
    </lineage>
</organism>
<feature type="transmembrane region" description="Helical" evidence="2">
    <location>
        <begin position="12"/>
        <end position="36"/>
    </location>
</feature>
<protein>
    <recommendedName>
        <fullName evidence="5">Secreted protein</fullName>
    </recommendedName>
</protein>